<accession>A0A9D1NQ73</accession>
<keyword evidence="2" id="KW-0378">Hydrolase</keyword>
<gene>
    <name evidence="2" type="ORF">IAD28_00335</name>
</gene>
<name>A0A9D1NQ73_9FIRM</name>
<dbReference type="PANTHER" id="PTHR46438">
    <property type="entry name" value="ALPHA/BETA-HYDROLASES SUPERFAMILY PROTEIN"/>
    <property type="match status" value="1"/>
</dbReference>
<dbReference type="PANTHER" id="PTHR46438:SF11">
    <property type="entry name" value="LIPASE-RELATED"/>
    <property type="match status" value="1"/>
</dbReference>
<dbReference type="Proteomes" id="UP000823960">
    <property type="component" value="Unassembled WGS sequence"/>
</dbReference>
<reference evidence="2" key="1">
    <citation type="submission" date="2020-10" db="EMBL/GenBank/DDBJ databases">
        <authorList>
            <person name="Gilroy R."/>
        </authorList>
    </citation>
    <scope>NUCLEOTIDE SEQUENCE</scope>
    <source>
        <strain evidence="2">1370</strain>
    </source>
</reference>
<dbReference type="EMBL" id="DVOL01000005">
    <property type="protein sequence ID" value="HIV10134.1"/>
    <property type="molecule type" value="Genomic_DNA"/>
</dbReference>
<proteinExistence type="predicted"/>
<reference evidence="2" key="2">
    <citation type="journal article" date="2021" name="PeerJ">
        <title>Extensive microbial diversity within the chicken gut microbiome revealed by metagenomics and culture.</title>
        <authorList>
            <person name="Gilroy R."/>
            <person name="Ravi A."/>
            <person name="Getino M."/>
            <person name="Pursley I."/>
            <person name="Horton D.L."/>
            <person name="Alikhan N.F."/>
            <person name="Baker D."/>
            <person name="Gharbi K."/>
            <person name="Hall N."/>
            <person name="Watson M."/>
            <person name="Adriaenssens E.M."/>
            <person name="Foster-Nyarko E."/>
            <person name="Jarju S."/>
            <person name="Secka A."/>
            <person name="Antonio M."/>
            <person name="Oren A."/>
            <person name="Chaudhuri R.R."/>
            <person name="La Ragione R."/>
            <person name="Hildebrand F."/>
            <person name="Pallen M.J."/>
        </authorList>
    </citation>
    <scope>NUCLEOTIDE SEQUENCE</scope>
    <source>
        <strain evidence="2">1370</strain>
    </source>
</reference>
<evidence type="ECO:0000313" key="2">
    <source>
        <dbReference type="EMBL" id="HIV10134.1"/>
    </source>
</evidence>
<dbReference type="InterPro" id="IPR000073">
    <property type="entry name" value="AB_hydrolase_1"/>
</dbReference>
<evidence type="ECO:0000259" key="1">
    <source>
        <dbReference type="Pfam" id="PF00561"/>
    </source>
</evidence>
<organism evidence="2 3">
    <name type="scientific">Candidatus Faeciplasma avium</name>
    <dbReference type="NCBI Taxonomy" id="2840798"/>
    <lineage>
        <taxon>Bacteria</taxon>
        <taxon>Bacillati</taxon>
        <taxon>Bacillota</taxon>
        <taxon>Clostridia</taxon>
        <taxon>Eubacteriales</taxon>
        <taxon>Oscillospiraceae</taxon>
        <taxon>Oscillospiraceae incertae sedis</taxon>
        <taxon>Candidatus Faeciplasma</taxon>
    </lineage>
</organism>
<dbReference type="GO" id="GO:0016787">
    <property type="term" value="F:hydrolase activity"/>
    <property type="evidence" value="ECO:0007669"/>
    <property type="project" value="UniProtKB-KW"/>
</dbReference>
<feature type="domain" description="AB hydrolase-1" evidence="1">
    <location>
        <begin position="19"/>
        <end position="241"/>
    </location>
</feature>
<dbReference type="PRINTS" id="PR00111">
    <property type="entry name" value="ABHYDROLASE"/>
</dbReference>
<dbReference type="Gene3D" id="3.40.50.1820">
    <property type="entry name" value="alpha/beta hydrolase"/>
    <property type="match status" value="1"/>
</dbReference>
<protein>
    <submittedName>
        <fullName evidence="2">Alpha/beta hydrolase</fullName>
    </submittedName>
</protein>
<dbReference type="Pfam" id="PF00561">
    <property type="entry name" value="Abhydrolase_1"/>
    <property type="match status" value="1"/>
</dbReference>
<sequence>MTTTVSGISIEYEIKGEGPCVLFLHGWGSSYRLFEGLIAAVSKKYTALALDLPGFGGSGEPPVPWSVDDYCRFVCEFLLSLGLSPEVLIGHSFGGRLMIKLLADNSLAGVKKAVFIDSAGIKPKPSLKSRARLAVYKAGKAVLGLPPIKALFPDALERLRRSRGSEDYKNASPVMRGTLVKAVNEDLKGLLPKIGVPSLLIWGTLDTATPISDGELFESLMPDAGLVRVENGSHYSFLDNPVLCTRAISSFLSIPY</sequence>
<dbReference type="SUPFAM" id="SSF53474">
    <property type="entry name" value="alpha/beta-Hydrolases"/>
    <property type="match status" value="1"/>
</dbReference>
<dbReference type="AlphaFoldDB" id="A0A9D1NQ73"/>
<comment type="caution">
    <text evidence="2">The sequence shown here is derived from an EMBL/GenBank/DDBJ whole genome shotgun (WGS) entry which is preliminary data.</text>
</comment>
<dbReference type="InterPro" id="IPR029058">
    <property type="entry name" value="AB_hydrolase_fold"/>
</dbReference>
<evidence type="ECO:0000313" key="3">
    <source>
        <dbReference type="Proteomes" id="UP000823960"/>
    </source>
</evidence>